<proteinExistence type="predicted"/>
<dbReference type="AlphaFoldDB" id="A0A2U8FGX3"/>
<dbReference type="Proteomes" id="UP000244890">
    <property type="component" value="Chromosome"/>
</dbReference>
<sequence length="77" mass="8278">MNLEGVSEALGEPIAKEPNIAPIVSQPKEEETLPNIQANSLEGLIAALQTLQTQTLKDLLSGAVININIQFPKKDDN</sequence>
<evidence type="ECO:0000313" key="1">
    <source>
        <dbReference type="EMBL" id="AWI35037.1"/>
    </source>
</evidence>
<name>A0A2U8FGX3_9HELI</name>
<dbReference type="EMBL" id="CP021886">
    <property type="protein sequence ID" value="AWI35037.1"/>
    <property type="molecule type" value="Genomic_DNA"/>
</dbReference>
<protein>
    <submittedName>
        <fullName evidence="1">Uncharacterized protein</fullName>
    </submittedName>
</protein>
<gene>
    <name evidence="1" type="ORF">CDV25_00790</name>
</gene>
<organism evidence="1 2">
    <name type="scientific">Helicobacter apodemus</name>
    <dbReference type="NCBI Taxonomy" id="135569"/>
    <lineage>
        <taxon>Bacteria</taxon>
        <taxon>Pseudomonadati</taxon>
        <taxon>Campylobacterota</taxon>
        <taxon>Epsilonproteobacteria</taxon>
        <taxon>Campylobacterales</taxon>
        <taxon>Helicobacteraceae</taxon>
        <taxon>Helicobacter</taxon>
    </lineage>
</organism>
<accession>A0A2U8FGX3</accession>
<dbReference type="KEGG" id="had:CDV25_00790"/>
<reference evidence="1 2" key="1">
    <citation type="submission" date="2017-06" db="EMBL/GenBank/DDBJ databases">
        <title>Complete genome of Helicobacter apodemus.</title>
        <authorList>
            <person name="Cho S."/>
        </authorList>
    </citation>
    <scope>NUCLEOTIDE SEQUENCE [LARGE SCALE GENOMIC DNA]</scope>
    <source>
        <strain evidence="2">SNUVETPUB-15-01</strain>
    </source>
</reference>
<evidence type="ECO:0000313" key="2">
    <source>
        <dbReference type="Proteomes" id="UP000244890"/>
    </source>
</evidence>
<dbReference type="OrthoDB" id="5324656at2"/>